<feature type="compositionally biased region" description="Low complexity" evidence="4">
    <location>
        <begin position="225"/>
        <end position="239"/>
    </location>
</feature>
<feature type="region of interest" description="Disordered" evidence="4">
    <location>
        <begin position="207"/>
        <end position="239"/>
    </location>
</feature>
<dbReference type="Pfam" id="PF13499">
    <property type="entry name" value="EF-hand_7"/>
    <property type="match status" value="1"/>
</dbReference>
<dbReference type="PROSITE" id="PS50222">
    <property type="entry name" value="EF_HAND_2"/>
    <property type="match status" value="1"/>
</dbReference>
<dbReference type="PANTHER" id="PTHR23104">
    <property type="entry name" value="MULTIPLE COAGULATION FACTOR DEFICIENCY PROTEIN 2 NEURAL STEM CELL DERIVED NEURONAL SURVIVAL PROTEIN"/>
    <property type="match status" value="1"/>
</dbReference>
<dbReference type="OrthoDB" id="289247at2759"/>
<feature type="region of interest" description="Disordered" evidence="4">
    <location>
        <begin position="85"/>
        <end position="106"/>
    </location>
</feature>
<dbReference type="PROSITE" id="PS00018">
    <property type="entry name" value="EF_HAND_1"/>
    <property type="match status" value="2"/>
</dbReference>
<dbReference type="InParanoid" id="A0A3P7GEF5"/>
<dbReference type="InterPro" id="IPR018247">
    <property type="entry name" value="EF_Hand_1_Ca_BS"/>
</dbReference>
<keyword evidence="5" id="KW-0472">Membrane</keyword>
<dbReference type="PANTHER" id="PTHR23104:SF17">
    <property type="entry name" value="EF-HAND DOMAIN-CONTAINING PROTEIN"/>
    <property type="match status" value="1"/>
</dbReference>
<reference evidence="7 8" key="1">
    <citation type="submission" date="2018-11" db="EMBL/GenBank/DDBJ databases">
        <authorList>
            <consortium name="Pathogen Informatics"/>
        </authorList>
    </citation>
    <scope>NUCLEOTIDE SEQUENCE [LARGE SCALE GENOMIC DNA]</scope>
</reference>
<evidence type="ECO:0000256" key="2">
    <source>
        <dbReference type="ARBA" id="ARBA00022737"/>
    </source>
</evidence>
<evidence type="ECO:0000313" key="8">
    <source>
        <dbReference type="Proteomes" id="UP000270924"/>
    </source>
</evidence>
<dbReference type="SUPFAM" id="SSF47473">
    <property type="entry name" value="EF-hand"/>
    <property type="match status" value="1"/>
</dbReference>
<evidence type="ECO:0000259" key="6">
    <source>
        <dbReference type="PROSITE" id="PS50222"/>
    </source>
</evidence>
<organism evidence="7 8">
    <name type="scientific">Wuchereria bancrofti</name>
    <dbReference type="NCBI Taxonomy" id="6293"/>
    <lineage>
        <taxon>Eukaryota</taxon>
        <taxon>Metazoa</taxon>
        <taxon>Ecdysozoa</taxon>
        <taxon>Nematoda</taxon>
        <taxon>Chromadorea</taxon>
        <taxon>Rhabditida</taxon>
        <taxon>Spirurina</taxon>
        <taxon>Spiruromorpha</taxon>
        <taxon>Filarioidea</taxon>
        <taxon>Onchocercidae</taxon>
        <taxon>Wuchereria</taxon>
    </lineage>
</organism>
<evidence type="ECO:0000256" key="5">
    <source>
        <dbReference type="SAM" id="Phobius"/>
    </source>
</evidence>
<dbReference type="FunCoup" id="A0A3P7GEF5">
    <property type="interactions" value="630"/>
</dbReference>
<keyword evidence="2" id="KW-0677">Repeat</keyword>
<evidence type="ECO:0000256" key="1">
    <source>
        <dbReference type="ARBA" id="ARBA00022729"/>
    </source>
</evidence>
<dbReference type="Gene3D" id="1.10.238.10">
    <property type="entry name" value="EF-hand"/>
    <property type="match status" value="1"/>
</dbReference>
<keyword evidence="3" id="KW-0106">Calcium</keyword>
<accession>A0A3P7GEF5</accession>
<keyword evidence="8" id="KW-1185">Reference proteome</keyword>
<gene>
    <name evidence="7" type="ORF">WBA_LOCUS11765</name>
</gene>
<feature type="domain" description="EF-hand" evidence="6">
    <location>
        <begin position="132"/>
        <end position="167"/>
    </location>
</feature>
<evidence type="ECO:0000256" key="3">
    <source>
        <dbReference type="ARBA" id="ARBA00022837"/>
    </source>
</evidence>
<dbReference type="InterPro" id="IPR052110">
    <property type="entry name" value="MCFD2-like"/>
</dbReference>
<feature type="transmembrane region" description="Helical" evidence="5">
    <location>
        <begin position="50"/>
        <end position="72"/>
    </location>
</feature>
<evidence type="ECO:0000256" key="4">
    <source>
        <dbReference type="SAM" id="MobiDB-lite"/>
    </source>
</evidence>
<dbReference type="EMBL" id="UYWW01012452">
    <property type="protein sequence ID" value="VDM21168.1"/>
    <property type="molecule type" value="Genomic_DNA"/>
</dbReference>
<sequence>MYSFQDKLVFPLLKMRNIASTVSLLFSALLVLGHQAPSFPDHNAQKPLEVIFFFLDYSVCGLILISSIFSSYKIDFSFLKMHHQGQMHQQSPPAHPNTPPQGAREFGGEQVKNVEHIKEHLDGKLDQTANMTPEQLQFHYFNMHDMDRNGLLDGLELIKAITHFHDENRDSRQDASQLPAVLTETEIERMLDPIFNSDDLNRDGFISYPEFSKAQKQRDEQMRHQYQQQQQQQQQSPHH</sequence>
<dbReference type="OMA" id="NQDMSKM"/>
<keyword evidence="5" id="KW-0812">Transmembrane</keyword>
<keyword evidence="1" id="KW-0732">Signal</keyword>
<protein>
    <recommendedName>
        <fullName evidence="6">EF-hand domain-containing protein</fullName>
    </recommendedName>
</protein>
<dbReference type="Proteomes" id="UP000270924">
    <property type="component" value="Unassembled WGS sequence"/>
</dbReference>
<dbReference type="GO" id="GO:0005509">
    <property type="term" value="F:calcium ion binding"/>
    <property type="evidence" value="ECO:0007669"/>
    <property type="project" value="InterPro"/>
</dbReference>
<name>A0A3P7GEF5_WUCBA</name>
<keyword evidence="5" id="KW-1133">Transmembrane helix</keyword>
<dbReference type="CDD" id="cd00051">
    <property type="entry name" value="EFh"/>
    <property type="match status" value="1"/>
</dbReference>
<dbReference type="AlphaFoldDB" id="A0A3P7GEF5"/>
<proteinExistence type="predicted"/>
<dbReference type="InterPro" id="IPR011992">
    <property type="entry name" value="EF-hand-dom_pair"/>
</dbReference>
<evidence type="ECO:0000313" key="7">
    <source>
        <dbReference type="EMBL" id="VDM21168.1"/>
    </source>
</evidence>
<dbReference type="InterPro" id="IPR002048">
    <property type="entry name" value="EF_hand_dom"/>
</dbReference>